<evidence type="ECO:0000256" key="4">
    <source>
        <dbReference type="ARBA" id="ARBA00023033"/>
    </source>
</evidence>
<dbReference type="InterPro" id="IPR020020">
    <property type="entry name" value="Luciferase-type_oxidoreductase"/>
</dbReference>
<reference evidence="6 7" key="1">
    <citation type="submission" date="2017-03" db="EMBL/GenBank/DDBJ databases">
        <title>Genome analysis of strain PAMC 26577.</title>
        <authorList>
            <person name="Oh H.-M."/>
            <person name="Yang J.-A."/>
        </authorList>
    </citation>
    <scope>NUCLEOTIDE SEQUENCE [LARGE SCALE GENOMIC DNA]</scope>
    <source>
        <strain evidence="6 7">PAMC 26577</strain>
    </source>
</reference>
<evidence type="ECO:0000313" key="7">
    <source>
        <dbReference type="Proteomes" id="UP000195221"/>
    </source>
</evidence>
<dbReference type="EMBL" id="NBTZ01000122">
    <property type="protein sequence ID" value="OTP68916.1"/>
    <property type="molecule type" value="Genomic_DNA"/>
</dbReference>
<dbReference type="RefSeq" id="WP_062171329.1">
    <property type="nucleotide sequence ID" value="NZ_MSRG01000037.1"/>
</dbReference>
<dbReference type="GO" id="GO:0016705">
    <property type="term" value="F:oxidoreductase activity, acting on paired donors, with incorporation or reduction of molecular oxygen"/>
    <property type="evidence" value="ECO:0007669"/>
    <property type="project" value="InterPro"/>
</dbReference>
<dbReference type="NCBIfam" id="TIGR03571">
    <property type="entry name" value="lucif_BA3436"/>
    <property type="match status" value="1"/>
</dbReference>
<keyword evidence="1" id="KW-0285">Flavoprotein</keyword>
<keyword evidence="4" id="KW-0503">Monooxygenase</keyword>
<evidence type="ECO:0000256" key="3">
    <source>
        <dbReference type="ARBA" id="ARBA00023002"/>
    </source>
</evidence>
<comment type="caution">
    <text evidence="6">The sequence shown here is derived from an EMBL/GenBank/DDBJ whole genome shotgun (WGS) entry which is preliminary data.</text>
</comment>
<dbReference type="InterPro" id="IPR051260">
    <property type="entry name" value="Diverse_substr_monoxygenases"/>
</dbReference>
<accession>A0A242MC95</accession>
<evidence type="ECO:0000313" key="6">
    <source>
        <dbReference type="EMBL" id="OTP68916.1"/>
    </source>
</evidence>
<proteinExistence type="predicted"/>
<feature type="domain" description="Luciferase-like" evidence="5">
    <location>
        <begin position="28"/>
        <end position="262"/>
    </location>
</feature>
<dbReference type="InterPro" id="IPR011251">
    <property type="entry name" value="Luciferase-like_dom"/>
</dbReference>
<dbReference type="Pfam" id="PF00296">
    <property type="entry name" value="Bac_luciferase"/>
    <property type="match status" value="1"/>
</dbReference>
<dbReference type="Proteomes" id="UP000195221">
    <property type="component" value="Unassembled WGS sequence"/>
</dbReference>
<dbReference type="PANTHER" id="PTHR30011:SF16">
    <property type="entry name" value="C2H2 FINGER DOMAIN TRANSCRIPTION FACTOR (EUROFUNG)-RELATED"/>
    <property type="match status" value="1"/>
</dbReference>
<protein>
    <submittedName>
        <fullName evidence="6">Coenzyme F420-dependent N5,N10-methylene tetrahydromethanopterin reductase</fullName>
    </submittedName>
</protein>
<keyword evidence="3" id="KW-0560">Oxidoreductase</keyword>
<sequence>MPEVIEHTVFAEGRLSIGLTLPMLSSGNAVADFDEQIALARLADELGFAALWVRDVPLNSSDYPDPVGHLDPWVLLGAVASHTKNIALASGAIVLTLRHPLHIAKGAVSVNTLSKGRFILGLGSGDRPHEYAAFGIDANERREVYRQHWDTVAAAIGREPRVIPDQSPPDAPEFFLLPTSPTPVPMIAVGSGGQSVDWIARNAIGWMTYHREPEKQRARYSMWRAAVDRVAPGEFRAFGVAMGLDLAADQNEAAEPRSLGYRTGSNDLIRILREMRENGTHHVTLNLQASKRPSREILEELAAEVLPEFQIRA</sequence>
<name>A0A242MC95_CABSO</name>
<dbReference type="GO" id="GO:0004497">
    <property type="term" value="F:monooxygenase activity"/>
    <property type="evidence" value="ECO:0007669"/>
    <property type="project" value="UniProtKB-KW"/>
</dbReference>
<gene>
    <name evidence="6" type="ORF">PAMC26577_31750</name>
</gene>
<evidence type="ECO:0000256" key="1">
    <source>
        <dbReference type="ARBA" id="ARBA00022630"/>
    </source>
</evidence>
<evidence type="ECO:0000256" key="2">
    <source>
        <dbReference type="ARBA" id="ARBA00022643"/>
    </source>
</evidence>
<dbReference type="SUPFAM" id="SSF51679">
    <property type="entry name" value="Bacterial luciferase-like"/>
    <property type="match status" value="1"/>
</dbReference>
<evidence type="ECO:0000259" key="5">
    <source>
        <dbReference type="Pfam" id="PF00296"/>
    </source>
</evidence>
<dbReference type="PANTHER" id="PTHR30011">
    <property type="entry name" value="ALKANESULFONATE MONOOXYGENASE-RELATED"/>
    <property type="match status" value="1"/>
</dbReference>
<dbReference type="InterPro" id="IPR036661">
    <property type="entry name" value="Luciferase-like_sf"/>
</dbReference>
<dbReference type="AlphaFoldDB" id="A0A242MC95"/>
<keyword evidence="2" id="KW-0288">FMN</keyword>
<dbReference type="Gene3D" id="3.20.20.30">
    <property type="entry name" value="Luciferase-like domain"/>
    <property type="match status" value="1"/>
</dbReference>
<organism evidence="6 7">
    <name type="scientific">Caballeronia sordidicola</name>
    <name type="common">Burkholderia sordidicola</name>
    <dbReference type="NCBI Taxonomy" id="196367"/>
    <lineage>
        <taxon>Bacteria</taxon>
        <taxon>Pseudomonadati</taxon>
        <taxon>Pseudomonadota</taxon>
        <taxon>Betaproteobacteria</taxon>
        <taxon>Burkholderiales</taxon>
        <taxon>Burkholderiaceae</taxon>
        <taxon>Caballeronia</taxon>
    </lineage>
</organism>